<dbReference type="EMBL" id="BMGZ01000002">
    <property type="protein sequence ID" value="GGH98772.1"/>
    <property type="molecule type" value="Genomic_DNA"/>
</dbReference>
<feature type="transmembrane region" description="Helical" evidence="1">
    <location>
        <begin position="299"/>
        <end position="324"/>
    </location>
</feature>
<accession>A0A8J3A7S9</accession>
<proteinExistence type="predicted"/>
<dbReference type="EMBL" id="VCJR02000002">
    <property type="protein sequence ID" value="NHK28536.1"/>
    <property type="molecule type" value="Genomic_DNA"/>
</dbReference>
<evidence type="ECO:0000313" key="4">
    <source>
        <dbReference type="EMBL" id="NHK28536.1"/>
    </source>
</evidence>
<keyword evidence="1" id="KW-0812">Transmembrane</keyword>
<comment type="caution">
    <text evidence="3">The sequence shown here is derived from an EMBL/GenBank/DDBJ whole genome shotgun (WGS) entry which is preliminary data.</text>
</comment>
<feature type="domain" description="DUF8173" evidence="2">
    <location>
        <begin position="232"/>
        <end position="377"/>
    </location>
</feature>
<dbReference type="RefSeq" id="WP_155140616.1">
    <property type="nucleotide sequence ID" value="NZ_BMGZ01000002.1"/>
</dbReference>
<sequence length="386" mass="39000">MTQTAFSWRPIGIVLAILILLVAGTATLNAQIEASAGDSPTLSGELTDMGFAAGGEVTVTASSPDDIIAAGGTIRFEGASADHIVAAGGDISLSDIDASDVILTGGNVELASGTITDDVIAFAGNIQIDEDMTIGGSAMLNGGNIEIGAPIGGELRASGGNISLTANVTGDAYLTGGTVTIGEGVVISGDLTWAAEEFILSPGASVTGEIIEEELEKKPSAFSPEAIIAALFGAILFLAGLGLLILIIAALFPGLMTRSSAMIAEKPLTSLGIGVLVVVVMPLMGLAFMISIIGISAGFVMLALICALVPFAYAAVLYHAGMWLRGRLGNDAQPYIVSRIVWTALAGIILLVIGIIPFLGMLVWVVALLFGMGAVITRGGAALADG</sequence>
<dbReference type="AlphaFoldDB" id="A0A8J3A7S9"/>
<keyword evidence="6" id="KW-1185">Reference proteome</keyword>
<gene>
    <name evidence="4" type="ORF">FF098_011515</name>
    <name evidence="3" type="ORF">GCM10011355_23150</name>
</gene>
<organism evidence="3 5">
    <name type="scientific">Aquisalinus luteolus</name>
    <dbReference type="NCBI Taxonomy" id="1566827"/>
    <lineage>
        <taxon>Bacteria</taxon>
        <taxon>Pseudomonadati</taxon>
        <taxon>Pseudomonadota</taxon>
        <taxon>Alphaproteobacteria</taxon>
        <taxon>Parvularculales</taxon>
        <taxon>Parvularculaceae</taxon>
        <taxon>Aquisalinus</taxon>
    </lineage>
</organism>
<feature type="transmembrane region" description="Helical" evidence="1">
    <location>
        <begin position="362"/>
        <end position="384"/>
    </location>
</feature>
<keyword evidence="1" id="KW-0472">Membrane</keyword>
<feature type="transmembrane region" description="Helical" evidence="1">
    <location>
        <begin position="268"/>
        <end position="293"/>
    </location>
</feature>
<feature type="transmembrane region" description="Helical" evidence="1">
    <location>
        <begin position="336"/>
        <end position="356"/>
    </location>
</feature>
<dbReference type="InterPro" id="IPR058486">
    <property type="entry name" value="DUF8173"/>
</dbReference>
<evidence type="ECO:0000259" key="2">
    <source>
        <dbReference type="Pfam" id="PF26514"/>
    </source>
</evidence>
<reference evidence="4 6" key="2">
    <citation type="submission" date="2020-02" db="EMBL/GenBank/DDBJ databases">
        <title>Genome sequence of Parvularcula flava strain NH6-79.</title>
        <authorList>
            <person name="Abdul Karim M.H."/>
            <person name="Lam M.Q."/>
            <person name="Chen S.J."/>
            <person name="Yahya A."/>
            <person name="Shahir S."/>
            <person name="Shamsir M.S."/>
            <person name="Chong C.S."/>
        </authorList>
    </citation>
    <scope>NUCLEOTIDE SEQUENCE [LARGE SCALE GENOMIC DNA]</scope>
    <source>
        <strain evidence="4 6">NH6-79</strain>
    </source>
</reference>
<reference evidence="3" key="1">
    <citation type="journal article" date="2014" name="Int. J. Syst. Evol. Microbiol.">
        <title>Complete genome sequence of Corynebacterium casei LMG S-19264T (=DSM 44701T), isolated from a smear-ripened cheese.</title>
        <authorList>
            <consortium name="US DOE Joint Genome Institute (JGI-PGF)"/>
            <person name="Walter F."/>
            <person name="Albersmeier A."/>
            <person name="Kalinowski J."/>
            <person name="Ruckert C."/>
        </authorList>
    </citation>
    <scope>NUCLEOTIDE SEQUENCE</scope>
    <source>
        <strain evidence="3">CGMCC 1.14984</strain>
    </source>
</reference>
<dbReference type="Proteomes" id="UP000621856">
    <property type="component" value="Unassembled WGS sequence"/>
</dbReference>
<evidence type="ECO:0000313" key="5">
    <source>
        <dbReference type="Proteomes" id="UP000621856"/>
    </source>
</evidence>
<evidence type="ECO:0000256" key="1">
    <source>
        <dbReference type="SAM" id="Phobius"/>
    </source>
</evidence>
<dbReference type="Pfam" id="PF26514">
    <property type="entry name" value="DUF8173"/>
    <property type="match status" value="1"/>
</dbReference>
<evidence type="ECO:0000313" key="6">
    <source>
        <dbReference type="Proteomes" id="UP000818603"/>
    </source>
</evidence>
<evidence type="ECO:0000313" key="3">
    <source>
        <dbReference type="EMBL" id="GGH98772.1"/>
    </source>
</evidence>
<feature type="transmembrane region" description="Helical" evidence="1">
    <location>
        <begin position="227"/>
        <end position="256"/>
    </location>
</feature>
<reference evidence="3" key="3">
    <citation type="submission" date="2020-09" db="EMBL/GenBank/DDBJ databases">
        <authorList>
            <person name="Sun Q."/>
            <person name="Zhou Y."/>
        </authorList>
    </citation>
    <scope>NUCLEOTIDE SEQUENCE</scope>
    <source>
        <strain evidence="3">CGMCC 1.14984</strain>
    </source>
</reference>
<name>A0A8J3A7S9_9PROT</name>
<keyword evidence="1" id="KW-1133">Transmembrane helix</keyword>
<protein>
    <submittedName>
        <fullName evidence="4">DUF4097 domain-containing protein</fullName>
    </submittedName>
</protein>
<dbReference type="Proteomes" id="UP000818603">
    <property type="component" value="Unassembled WGS sequence"/>
</dbReference>